<gene>
    <name evidence="1" type="ORF">GPUH_LOCUS15928</name>
</gene>
<dbReference type="EMBL" id="UYRT01083087">
    <property type="protein sequence ID" value="VDN26945.1"/>
    <property type="molecule type" value="Genomic_DNA"/>
</dbReference>
<reference evidence="3" key="1">
    <citation type="submission" date="2016-06" db="UniProtKB">
        <authorList>
            <consortium name="WormBaseParasite"/>
        </authorList>
    </citation>
    <scope>IDENTIFICATION</scope>
</reference>
<reference evidence="1 2" key="2">
    <citation type="submission" date="2018-11" db="EMBL/GenBank/DDBJ databases">
        <authorList>
            <consortium name="Pathogen Informatics"/>
        </authorList>
    </citation>
    <scope>NUCLEOTIDE SEQUENCE [LARGE SCALE GENOMIC DNA]</scope>
</reference>
<dbReference type="Proteomes" id="UP000271098">
    <property type="component" value="Unassembled WGS sequence"/>
</dbReference>
<organism evidence="3">
    <name type="scientific">Gongylonema pulchrum</name>
    <dbReference type="NCBI Taxonomy" id="637853"/>
    <lineage>
        <taxon>Eukaryota</taxon>
        <taxon>Metazoa</taxon>
        <taxon>Ecdysozoa</taxon>
        <taxon>Nematoda</taxon>
        <taxon>Chromadorea</taxon>
        <taxon>Rhabditida</taxon>
        <taxon>Spirurina</taxon>
        <taxon>Spiruromorpha</taxon>
        <taxon>Spiruroidea</taxon>
        <taxon>Gongylonematidae</taxon>
        <taxon>Gongylonema</taxon>
    </lineage>
</organism>
<name>A0A183E4N6_9BILA</name>
<evidence type="ECO:0000313" key="2">
    <source>
        <dbReference type="Proteomes" id="UP000271098"/>
    </source>
</evidence>
<dbReference type="AlphaFoldDB" id="A0A183E4N6"/>
<keyword evidence="2" id="KW-1185">Reference proteome</keyword>
<protein>
    <submittedName>
        <fullName evidence="3">RING-type domain-containing protein</fullName>
    </submittedName>
</protein>
<accession>A0A183E4N6</accession>
<dbReference type="WBParaSite" id="GPUH_0001594901-mRNA-1">
    <property type="protein sequence ID" value="GPUH_0001594901-mRNA-1"/>
    <property type="gene ID" value="GPUH_0001594901"/>
</dbReference>
<proteinExistence type="predicted"/>
<evidence type="ECO:0000313" key="1">
    <source>
        <dbReference type="EMBL" id="VDN26945.1"/>
    </source>
</evidence>
<sequence length="104" mass="11366">MEPQIASLSERQWGVAVGHRVCAGGRARFLSSSLPNLSVLLNLSASSSPSHAMDTPASVQRVITEMEEMQKDPFLYEAMTCPVCFQVSLPNFTAKRHSATNQID</sequence>
<evidence type="ECO:0000313" key="3">
    <source>
        <dbReference type="WBParaSite" id="GPUH_0001594901-mRNA-1"/>
    </source>
</evidence>